<protein>
    <submittedName>
        <fullName evidence="2">Alternative protein EEF2K</fullName>
    </submittedName>
</protein>
<accession>L8E8G5</accession>
<sequence>MAASPPELAMMVILMGTATMRKVTSSAPSRMTQARTRMSIPRLISTTAT</sequence>
<feature type="region of interest" description="Disordered" evidence="1">
    <location>
        <begin position="25"/>
        <end position="49"/>
    </location>
</feature>
<dbReference type="OrthoDB" id="301415at2759"/>
<evidence type="ECO:0000256" key="1">
    <source>
        <dbReference type="SAM" id="MobiDB-lite"/>
    </source>
</evidence>
<name>L8E8G5_HUMAN</name>
<organism evidence="2">
    <name type="scientific">Homo sapiens</name>
    <name type="common">Human</name>
    <dbReference type="NCBI Taxonomy" id="9606"/>
    <lineage>
        <taxon>Eukaryota</taxon>
        <taxon>Metazoa</taxon>
        <taxon>Chordata</taxon>
        <taxon>Craniata</taxon>
        <taxon>Vertebrata</taxon>
        <taxon>Euteleostomi</taxon>
        <taxon>Mammalia</taxon>
        <taxon>Eutheria</taxon>
        <taxon>Euarchontoglires</taxon>
        <taxon>Primates</taxon>
        <taxon>Haplorrhini</taxon>
        <taxon>Catarrhini</taxon>
        <taxon>Hominidae</taxon>
        <taxon>Homo</taxon>
    </lineage>
</organism>
<dbReference type="ChiTaRS" id="EEF2K">
    <property type="organism name" value="human"/>
</dbReference>
<proteinExistence type="predicted"/>
<gene>
    <name evidence="2" type="primary">EEF2K</name>
</gene>
<dbReference type="AlphaFoldDB" id="L8E8G5"/>
<reference evidence="2" key="1">
    <citation type="journal article" date="2013" name="PLoS ONE">
        <title>Direct detection of alternative open reading frames translation products in human significantly expands the proteome.</title>
        <authorList>
            <person name="Vanderperre B."/>
            <person name="Lucier J.-F."/>
            <person name="Motard J."/>
            <person name="Tremblay G."/>
            <person name="Vanderperre S."/>
            <person name="Wisztorski M."/>
            <person name="Salzet M."/>
            <person name="Boisvert F.-M."/>
            <person name="Roucou X."/>
        </authorList>
    </citation>
    <scope>NUCLEOTIDE SEQUENCE</scope>
</reference>
<dbReference type="EMBL" id="HF583922">
    <property type="protein sequence ID" value="CCQ43419.1"/>
    <property type="molecule type" value="Genomic_DNA"/>
</dbReference>
<evidence type="ECO:0000313" key="2">
    <source>
        <dbReference type="EMBL" id="CCQ43419.1"/>
    </source>
</evidence>
<feature type="compositionally biased region" description="Polar residues" evidence="1">
    <location>
        <begin position="25"/>
        <end position="36"/>
    </location>
</feature>